<dbReference type="Proteomes" id="UP000887159">
    <property type="component" value="Unassembled WGS sequence"/>
</dbReference>
<evidence type="ECO:0000313" key="1">
    <source>
        <dbReference type="EMBL" id="GFX87090.1"/>
    </source>
</evidence>
<keyword evidence="2" id="KW-1185">Reference proteome</keyword>
<gene>
    <name evidence="1" type="primary">NCL1_62324</name>
    <name evidence="1" type="ORF">TNCV_2151441</name>
</gene>
<organism evidence="1 2">
    <name type="scientific">Trichonephila clavipes</name>
    <name type="common">Golden silk orbweaver</name>
    <name type="synonym">Nephila clavipes</name>
    <dbReference type="NCBI Taxonomy" id="2585209"/>
    <lineage>
        <taxon>Eukaryota</taxon>
        <taxon>Metazoa</taxon>
        <taxon>Ecdysozoa</taxon>
        <taxon>Arthropoda</taxon>
        <taxon>Chelicerata</taxon>
        <taxon>Arachnida</taxon>
        <taxon>Araneae</taxon>
        <taxon>Araneomorphae</taxon>
        <taxon>Entelegynae</taxon>
        <taxon>Araneoidea</taxon>
        <taxon>Nephilidae</taxon>
        <taxon>Trichonephila</taxon>
    </lineage>
</organism>
<proteinExistence type="predicted"/>
<name>A0A8X6RB13_TRICX</name>
<dbReference type="AlphaFoldDB" id="A0A8X6RB13"/>
<reference evidence="1" key="1">
    <citation type="submission" date="2020-08" db="EMBL/GenBank/DDBJ databases">
        <title>Multicomponent nature underlies the extraordinary mechanical properties of spider dragline silk.</title>
        <authorList>
            <person name="Kono N."/>
            <person name="Nakamura H."/>
            <person name="Mori M."/>
            <person name="Yoshida Y."/>
            <person name="Ohtoshi R."/>
            <person name="Malay A.D."/>
            <person name="Moran D.A.P."/>
            <person name="Tomita M."/>
            <person name="Numata K."/>
            <person name="Arakawa K."/>
        </authorList>
    </citation>
    <scope>NUCLEOTIDE SEQUENCE</scope>
</reference>
<protein>
    <submittedName>
        <fullName evidence="1">Uncharacterized protein</fullName>
    </submittedName>
</protein>
<evidence type="ECO:0000313" key="2">
    <source>
        <dbReference type="Proteomes" id="UP000887159"/>
    </source>
</evidence>
<sequence>MWKDEAGMSVGCLMLVIIEEIEEILKWCVDRVMVEMIIGETTRVAVKEISGSRAGISFRMTEDLTIGDINLEMEVKKDDFSRGDLRNRGSSENFSRGDKRQRERLNVLKVSDVKGDQMQSIN</sequence>
<accession>A0A8X6RB13</accession>
<comment type="caution">
    <text evidence="1">The sequence shown here is derived from an EMBL/GenBank/DDBJ whole genome shotgun (WGS) entry which is preliminary data.</text>
</comment>
<dbReference type="EMBL" id="BMAU01021022">
    <property type="protein sequence ID" value="GFX87090.1"/>
    <property type="molecule type" value="Genomic_DNA"/>
</dbReference>